<dbReference type="InterPro" id="IPR029058">
    <property type="entry name" value="AB_hydrolase_fold"/>
</dbReference>
<keyword evidence="8" id="KW-1185">Reference proteome</keyword>
<evidence type="ECO:0000256" key="5">
    <source>
        <dbReference type="ARBA" id="ARBA00022801"/>
    </source>
</evidence>
<comment type="function">
    <text evidence="6">Catalyzes hydrolytic cleavage of carbon-halogen bonds in halogenated aliphatic compounds, leading to the formation of the corresponding primary alcohols, halide ions and protons.</text>
</comment>
<dbReference type="HAMAP" id="MF_01230">
    <property type="entry name" value="Haloalk_dehal_type1"/>
    <property type="match status" value="1"/>
</dbReference>
<dbReference type="InterPro" id="IPR000639">
    <property type="entry name" value="Epox_hydrolase-like"/>
</dbReference>
<dbReference type="SUPFAM" id="SSF53474">
    <property type="entry name" value="alpha/beta-Hydrolases"/>
    <property type="match status" value="1"/>
</dbReference>
<accession>A0A1Z4ECU3</accession>
<dbReference type="AlphaFoldDB" id="A0A1Z4ECU3"/>
<dbReference type="InterPro" id="IPR051340">
    <property type="entry name" value="Haloalkane_dehalogenase"/>
</dbReference>
<reference evidence="8" key="1">
    <citation type="submission" date="2017-06" db="EMBL/GenBank/DDBJ databases">
        <title>Complete Genome Sequence of Mycobacterium shigaense.</title>
        <authorList>
            <person name="Fukano H."/>
            <person name="Yoshida M."/>
            <person name="Kazumi Y."/>
            <person name="Ogura Y."/>
            <person name="Mitarai S."/>
            <person name="Hayashi T."/>
            <person name="Hoshino Y."/>
        </authorList>
    </citation>
    <scope>NUCLEOTIDE SEQUENCE [LARGE SCALE GENOMIC DNA]</scope>
    <source>
        <strain evidence="8">UN-152</strain>
    </source>
</reference>
<gene>
    <name evidence="6 7" type="primary">dhmA</name>
    <name evidence="7" type="ORF">MSG_00594</name>
</gene>
<dbReference type="GO" id="GO:0004301">
    <property type="term" value="F:epoxide hydrolase activity"/>
    <property type="evidence" value="ECO:0007669"/>
    <property type="project" value="TreeGrafter"/>
</dbReference>
<organism evidence="7 8">
    <name type="scientific">Mycobacterium shigaense</name>
    <dbReference type="NCBI Taxonomy" id="722731"/>
    <lineage>
        <taxon>Bacteria</taxon>
        <taxon>Bacillati</taxon>
        <taxon>Actinomycetota</taxon>
        <taxon>Actinomycetes</taxon>
        <taxon>Mycobacteriales</taxon>
        <taxon>Mycobacteriaceae</taxon>
        <taxon>Mycobacterium</taxon>
        <taxon>Mycobacterium simiae complex</taxon>
    </lineage>
</organism>
<evidence type="ECO:0000313" key="7">
    <source>
        <dbReference type="EMBL" id="BAX90758.1"/>
    </source>
</evidence>
<dbReference type="EMBL" id="AP018164">
    <property type="protein sequence ID" value="BAX90758.1"/>
    <property type="molecule type" value="Genomic_DNA"/>
</dbReference>
<dbReference type="EC" id="3.8.1.5" evidence="4 6"/>
<evidence type="ECO:0000256" key="4">
    <source>
        <dbReference type="ARBA" id="ARBA00012065"/>
    </source>
</evidence>
<evidence type="ECO:0000256" key="1">
    <source>
        <dbReference type="ARBA" id="ARBA00001644"/>
    </source>
</evidence>
<keyword evidence="5 6" id="KW-0378">Hydrolase</keyword>
<dbReference type="PANTHER" id="PTHR42977">
    <property type="entry name" value="HYDROLASE-RELATED"/>
    <property type="match status" value="1"/>
</dbReference>
<comment type="subunit">
    <text evidence="3 6">Monomer.</text>
</comment>
<protein>
    <recommendedName>
        <fullName evidence="4 6">Haloalkane dehalogenase</fullName>
        <ecNumber evidence="4 6">3.8.1.5</ecNumber>
    </recommendedName>
</protein>
<dbReference type="GO" id="GO:0018786">
    <property type="term" value="F:haloalkane dehalogenase activity"/>
    <property type="evidence" value="ECO:0007669"/>
    <property type="project" value="UniProtKB-UniRule"/>
</dbReference>
<dbReference type="PRINTS" id="PR00412">
    <property type="entry name" value="EPOXHYDRLASE"/>
</dbReference>
<dbReference type="Gene3D" id="3.40.50.1820">
    <property type="entry name" value="alpha/beta hydrolase"/>
    <property type="match status" value="1"/>
</dbReference>
<dbReference type="InterPro" id="IPR023489">
    <property type="entry name" value="Haloalkane_dehalogenase_1"/>
</dbReference>
<dbReference type="NCBIfam" id="NF002043">
    <property type="entry name" value="PRK00870.1"/>
    <property type="match status" value="1"/>
</dbReference>
<sequence length="301" mass="32769">MKILRTPDSRFDGLPDWPFTPHYTEISDADTGQVLRVASVDEGPRDGRTVLLLHGEPSWSYLYRHVVPTLVSAGLRVVAPDLIGFGRSDKPADRHDYTYERHVAWLSDWFTTVNLQDVTLFCQDWGGLLGLRLVAAFPERFAGVVVANTGLPVGTPLSESFMQWLAFSQSTADLPIGQIVAGGTDRELTPAEVAAYDAPFPDASYKAGACAFPTLVPITPQHGSVAENKAAWEVLTQFNKRVVTAFSDNDPITRGGDTIFQDLIPGAKGQPHVTLKGAHFLQEDCPEEIAAVIEGVVRGRG</sequence>
<comment type="similarity">
    <text evidence="2 6">Belongs to the haloalkane dehalogenase family. Type 1 subfamily.</text>
</comment>
<dbReference type="RefSeq" id="WP_096436944.1">
    <property type="nucleotide sequence ID" value="NZ_AP018164.1"/>
</dbReference>
<dbReference type="PANTHER" id="PTHR42977:SF3">
    <property type="entry name" value="AB HYDROLASE-1 DOMAIN-CONTAINING PROTEIN"/>
    <property type="match status" value="1"/>
</dbReference>
<evidence type="ECO:0000256" key="6">
    <source>
        <dbReference type="HAMAP-Rule" id="MF_01230"/>
    </source>
</evidence>
<feature type="active site" description="Proton acceptor" evidence="6">
    <location>
        <position position="279"/>
    </location>
</feature>
<comment type="catalytic activity">
    <reaction evidence="1 6">
        <text>1-haloalkane + H2O = a halide anion + a primary alcohol + H(+)</text>
        <dbReference type="Rhea" id="RHEA:19081"/>
        <dbReference type="ChEBI" id="CHEBI:15377"/>
        <dbReference type="ChEBI" id="CHEBI:15378"/>
        <dbReference type="ChEBI" id="CHEBI:15734"/>
        <dbReference type="ChEBI" id="CHEBI:16042"/>
        <dbReference type="ChEBI" id="CHEBI:18060"/>
        <dbReference type="EC" id="3.8.1.5"/>
    </reaction>
</comment>
<name>A0A1Z4ECU3_9MYCO</name>
<dbReference type="InterPro" id="IPR000073">
    <property type="entry name" value="AB_hydrolase_1"/>
</dbReference>
<dbReference type="Pfam" id="PF00561">
    <property type="entry name" value="Abhydrolase_1"/>
    <property type="match status" value="1"/>
</dbReference>
<dbReference type="PRINTS" id="PR00111">
    <property type="entry name" value="ABHYDROLASE"/>
</dbReference>
<dbReference type="OrthoDB" id="5431692at2"/>
<evidence type="ECO:0000256" key="3">
    <source>
        <dbReference type="ARBA" id="ARBA00011245"/>
    </source>
</evidence>
<evidence type="ECO:0000256" key="2">
    <source>
        <dbReference type="ARBA" id="ARBA00008794"/>
    </source>
</evidence>
<feature type="active site" description="Proton donor" evidence="6">
    <location>
        <position position="250"/>
    </location>
</feature>
<dbReference type="KEGG" id="mshg:MSG_00594"/>
<feature type="active site" description="Nucleophile" evidence="6">
    <location>
        <position position="124"/>
    </location>
</feature>
<dbReference type="Proteomes" id="UP000217736">
    <property type="component" value="Chromosome"/>
</dbReference>
<proteinExistence type="inferred from homology"/>
<evidence type="ECO:0000313" key="8">
    <source>
        <dbReference type="Proteomes" id="UP000217736"/>
    </source>
</evidence>